<proteinExistence type="predicted"/>
<keyword evidence="3" id="KW-1185">Reference proteome</keyword>
<dbReference type="Gene3D" id="2.40.50.140">
    <property type="entry name" value="Nucleic acid-binding proteins"/>
    <property type="match status" value="1"/>
</dbReference>
<dbReference type="AlphaFoldDB" id="A0A2U1LMX6"/>
<dbReference type="SUPFAM" id="SSF50249">
    <property type="entry name" value="Nucleic acid-binding proteins"/>
    <property type="match status" value="1"/>
</dbReference>
<accession>A0A2U1LMX6</accession>
<protein>
    <submittedName>
        <fullName evidence="2">Nucleic acid-binding, OB-fold protein</fullName>
    </submittedName>
</protein>
<sequence>MATYVAGNINDLSAVKDNIRLRVRISRKKNMELVVMDEQSTKMQVTIHMALVNRFKHKLEEGSAVTFSRYSLGEIQPKYRMVNKPLRLSIFSNTIIEPCPDFTSFVYGFDFRALKTIIDLQQEEDG</sequence>
<organism evidence="2 3">
    <name type="scientific">Artemisia annua</name>
    <name type="common">Sweet wormwood</name>
    <dbReference type="NCBI Taxonomy" id="35608"/>
    <lineage>
        <taxon>Eukaryota</taxon>
        <taxon>Viridiplantae</taxon>
        <taxon>Streptophyta</taxon>
        <taxon>Embryophyta</taxon>
        <taxon>Tracheophyta</taxon>
        <taxon>Spermatophyta</taxon>
        <taxon>Magnoliopsida</taxon>
        <taxon>eudicotyledons</taxon>
        <taxon>Gunneridae</taxon>
        <taxon>Pentapetalae</taxon>
        <taxon>asterids</taxon>
        <taxon>campanulids</taxon>
        <taxon>Asterales</taxon>
        <taxon>Asteraceae</taxon>
        <taxon>Asteroideae</taxon>
        <taxon>Anthemideae</taxon>
        <taxon>Artemisiinae</taxon>
        <taxon>Artemisia</taxon>
    </lineage>
</organism>
<dbReference type="CDD" id="cd04480">
    <property type="entry name" value="RPA1_DBD_A_like"/>
    <property type="match status" value="1"/>
</dbReference>
<feature type="domain" description="Replication protein A 70 kDa DNA-binding subunit B/D first OB fold" evidence="1">
    <location>
        <begin position="27"/>
        <end position="99"/>
    </location>
</feature>
<dbReference type="InterPro" id="IPR012340">
    <property type="entry name" value="NA-bd_OB-fold"/>
</dbReference>
<gene>
    <name evidence="2" type="ORF">CTI12_AA455310</name>
</gene>
<name>A0A2U1LMX6_ARTAN</name>
<evidence type="ECO:0000259" key="1">
    <source>
        <dbReference type="Pfam" id="PF02721"/>
    </source>
</evidence>
<reference evidence="2 3" key="1">
    <citation type="journal article" date="2018" name="Mol. Plant">
        <title>The genome of Artemisia annua provides insight into the evolution of Asteraceae family and artemisinin biosynthesis.</title>
        <authorList>
            <person name="Shen Q."/>
            <person name="Zhang L."/>
            <person name="Liao Z."/>
            <person name="Wang S."/>
            <person name="Yan T."/>
            <person name="Shi P."/>
            <person name="Liu M."/>
            <person name="Fu X."/>
            <person name="Pan Q."/>
            <person name="Wang Y."/>
            <person name="Lv Z."/>
            <person name="Lu X."/>
            <person name="Zhang F."/>
            <person name="Jiang W."/>
            <person name="Ma Y."/>
            <person name="Chen M."/>
            <person name="Hao X."/>
            <person name="Li L."/>
            <person name="Tang Y."/>
            <person name="Lv G."/>
            <person name="Zhou Y."/>
            <person name="Sun X."/>
            <person name="Brodelius P.E."/>
            <person name="Rose J.K.C."/>
            <person name="Tang K."/>
        </authorList>
    </citation>
    <scope>NUCLEOTIDE SEQUENCE [LARGE SCALE GENOMIC DNA]</scope>
    <source>
        <strain evidence="3">cv. Huhao1</strain>
        <tissue evidence="2">Leaf</tissue>
    </source>
</reference>
<dbReference type="EMBL" id="PKPP01008576">
    <property type="protein sequence ID" value="PWA50334.1"/>
    <property type="molecule type" value="Genomic_DNA"/>
</dbReference>
<dbReference type="Proteomes" id="UP000245207">
    <property type="component" value="Unassembled WGS sequence"/>
</dbReference>
<evidence type="ECO:0000313" key="2">
    <source>
        <dbReference type="EMBL" id="PWA50334.1"/>
    </source>
</evidence>
<dbReference type="OrthoDB" id="1751331at2759"/>
<dbReference type="InterPro" id="IPR003871">
    <property type="entry name" value="RFA1B/D_OB_1st"/>
</dbReference>
<evidence type="ECO:0000313" key="3">
    <source>
        <dbReference type="Proteomes" id="UP000245207"/>
    </source>
</evidence>
<comment type="caution">
    <text evidence="2">The sequence shown here is derived from an EMBL/GenBank/DDBJ whole genome shotgun (WGS) entry which is preliminary data.</text>
</comment>
<dbReference type="Pfam" id="PF02721">
    <property type="entry name" value="DUF223"/>
    <property type="match status" value="1"/>
</dbReference>